<accession>A0A2I0CUC3</accession>
<dbReference type="EMBL" id="PIYS01000002">
    <property type="protein sequence ID" value="PKF73088.1"/>
    <property type="molecule type" value="Genomic_DNA"/>
</dbReference>
<name>A0A2I0CUC3_9PSED</name>
<evidence type="ECO:0000256" key="2">
    <source>
        <dbReference type="ARBA" id="ARBA00012438"/>
    </source>
</evidence>
<dbReference type="SUPFAM" id="SSF55874">
    <property type="entry name" value="ATPase domain of HSP90 chaperone/DNA topoisomerase II/histidine kinase"/>
    <property type="match status" value="1"/>
</dbReference>
<keyword evidence="3" id="KW-0597">Phosphoprotein</keyword>
<organism evidence="7 8">
    <name type="scientific">Pseudomonas fluvialis</name>
    <dbReference type="NCBI Taxonomy" id="1793966"/>
    <lineage>
        <taxon>Bacteria</taxon>
        <taxon>Pseudomonadati</taxon>
        <taxon>Pseudomonadota</taxon>
        <taxon>Gammaproteobacteria</taxon>
        <taxon>Pseudomonadales</taxon>
        <taxon>Pseudomonadaceae</taxon>
        <taxon>Pseudomonas</taxon>
    </lineage>
</organism>
<dbReference type="InterPro" id="IPR003594">
    <property type="entry name" value="HATPase_dom"/>
</dbReference>
<keyword evidence="7" id="KW-0808">Transferase</keyword>
<dbReference type="PROSITE" id="PS50109">
    <property type="entry name" value="HIS_KIN"/>
    <property type="match status" value="1"/>
</dbReference>
<gene>
    <name evidence="7" type="ORF">CW360_01095</name>
</gene>
<dbReference type="EC" id="2.7.13.3" evidence="2"/>
<dbReference type="PROSITE" id="PS50112">
    <property type="entry name" value="PAS"/>
    <property type="match status" value="1"/>
</dbReference>
<evidence type="ECO:0000313" key="8">
    <source>
        <dbReference type="Proteomes" id="UP000242861"/>
    </source>
</evidence>
<evidence type="ECO:0000256" key="4">
    <source>
        <dbReference type="SAM" id="Coils"/>
    </source>
</evidence>
<dbReference type="InterPro" id="IPR000014">
    <property type="entry name" value="PAS"/>
</dbReference>
<keyword evidence="7" id="KW-0418">Kinase</keyword>
<feature type="domain" description="Histidine kinase" evidence="5">
    <location>
        <begin position="190"/>
        <end position="395"/>
    </location>
</feature>
<dbReference type="GO" id="GO:0000155">
    <property type="term" value="F:phosphorelay sensor kinase activity"/>
    <property type="evidence" value="ECO:0007669"/>
    <property type="project" value="InterPro"/>
</dbReference>
<dbReference type="Gene3D" id="3.30.450.20">
    <property type="entry name" value="PAS domain"/>
    <property type="match status" value="1"/>
</dbReference>
<dbReference type="SUPFAM" id="SSF47384">
    <property type="entry name" value="Homodimeric domain of signal transducing histidine kinase"/>
    <property type="match status" value="1"/>
</dbReference>
<sequence>MREPSMSMHPYSLRPVADEQQAANQLQQRVEQLQQMSLQLGNSYGLLEARVSELKGQLAQASAERLEQLAEKERLAQRLQSLLDILPGGVVVLDGRGRVVEANPLALELLGEPLLGVFWREVIQRSFAPRADDGHEISLQDGRRLSLATRSLAGEPGQLILLTDLTETRRLQDELARHARLSALGRMVASLAHQIRTPLSTALLYASHLAEQTLPVEQQQRFAARLKERLHELERQVRDMLVFTRGDLPLPDRLTPAQCLFALREASAQLLEGQQVRWQCDARDGLLVCHRDVLLGALHNLLENACQSAPGPLRIKVHLYRRGEHLRLCVSDNGPGMAAQLVQQLGEPMVSSKPQGTGLGLAVVKAVAQAHRGRLLMFSRLGRGTCAVLELPLLVAASEVLSCPR</sequence>
<dbReference type="InterPro" id="IPR035965">
    <property type="entry name" value="PAS-like_dom_sf"/>
</dbReference>
<dbReference type="InterPro" id="IPR004358">
    <property type="entry name" value="Sig_transdc_His_kin-like_C"/>
</dbReference>
<evidence type="ECO:0000256" key="3">
    <source>
        <dbReference type="ARBA" id="ARBA00022553"/>
    </source>
</evidence>
<dbReference type="InterPro" id="IPR036890">
    <property type="entry name" value="HATPase_C_sf"/>
</dbReference>
<dbReference type="InterPro" id="IPR003661">
    <property type="entry name" value="HisK_dim/P_dom"/>
</dbReference>
<keyword evidence="4" id="KW-0175">Coiled coil</keyword>
<dbReference type="Pfam" id="PF00512">
    <property type="entry name" value="HisKA"/>
    <property type="match status" value="1"/>
</dbReference>
<dbReference type="Gene3D" id="3.30.565.10">
    <property type="entry name" value="Histidine kinase-like ATPase, C-terminal domain"/>
    <property type="match status" value="1"/>
</dbReference>
<dbReference type="CDD" id="cd00082">
    <property type="entry name" value="HisKA"/>
    <property type="match status" value="1"/>
</dbReference>
<dbReference type="PANTHER" id="PTHR43065">
    <property type="entry name" value="SENSOR HISTIDINE KINASE"/>
    <property type="match status" value="1"/>
</dbReference>
<evidence type="ECO:0000256" key="1">
    <source>
        <dbReference type="ARBA" id="ARBA00000085"/>
    </source>
</evidence>
<evidence type="ECO:0000313" key="7">
    <source>
        <dbReference type="EMBL" id="PKF73088.1"/>
    </source>
</evidence>
<comment type="caution">
    <text evidence="7">The sequence shown here is derived from an EMBL/GenBank/DDBJ whole genome shotgun (WGS) entry which is preliminary data.</text>
</comment>
<comment type="catalytic activity">
    <reaction evidence="1">
        <text>ATP + protein L-histidine = ADP + protein N-phospho-L-histidine.</text>
        <dbReference type="EC" id="2.7.13.3"/>
    </reaction>
</comment>
<reference evidence="8" key="1">
    <citation type="submission" date="2017-12" db="EMBL/GenBank/DDBJ databases">
        <authorList>
            <person name="Yu X.-Y."/>
        </authorList>
    </citation>
    <scope>NUCLEOTIDE SEQUENCE [LARGE SCALE GENOMIC DNA]</scope>
    <source>
        <strain evidence="8">ZYSR67-Z</strain>
    </source>
</reference>
<dbReference type="InterPro" id="IPR005467">
    <property type="entry name" value="His_kinase_dom"/>
</dbReference>
<protein>
    <recommendedName>
        <fullName evidence="2">histidine kinase</fullName>
        <ecNumber evidence="2">2.7.13.3</ecNumber>
    </recommendedName>
</protein>
<proteinExistence type="predicted"/>
<dbReference type="SUPFAM" id="SSF55785">
    <property type="entry name" value="PYP-like sensor domain (PAS domain)"/>
    <property type="match status" value="1"/>
</dbReference>
<evidence type="ECO:0000259" key="5">
    <source>
        <dbReference type="PROSITE" id="PS50109"/>
    </source>
</evidence>
<dbReference type="Proteomes" id="UP000242861">
    <property type="component" value="Unassembled WGS sequence"/>
</dbReference>
<feature type="coiled-coil region" evidence="4">
    <location>
        <begin position="16"/>
        <end position="78"/>
    </location>
</feature>
<dbReference type="SMART" id="SM00387">
    <property type="entry name" value="HATPase_c"/>
    <property type="match status" value="1"/>
</dbReference>
<dbReference type="PANTHER" id="PTHR43065:SF29">
    <property type="entry name" value="SENSOR PROTEIN KINASE FLES"/>
    <property type="match status" value="1"/>
</dbReference>
<dbReference type="Pfam" id="PF02518">
    <property type="entry name" value="HATPase_c"/>
    <property type="match status" value="1"/>
</dbReference>
<dbReference type="SMART" id="SM00091">
    <property type="entry name" value="PAS"/>
    <property type="match status" value="1"/>
</dbReference>
<dbReference type="SMART" id="SM00388">
    <property type="entry name" value="HisKA"/>
    <property type="match status" value="1"/>
</dbReference>
<dbReference type="PRINTS" id="PR00344">
    <property type="entry name" value="BCTRLSENSOR"/>
</dbReference>
<evidence type="ECO:0000259" key="6">
    <source>
        <dbReference type="PROSITE" id="PS50112"/>
    </source>
</evidence>
<dbReference type="Gene3D" id="1.10.287.130">
    <property type="match status" value="1"/>
</dbReference>
<feature type="domain" description="PAS" evidence="6">
    <location>
        <begin position="75"/>
        <end position="111"/>
    </location>
</feature>
<dbReference type="Pfam" id="PF13188">
    <property type="entry name" value="PAS_8"/>
    <property type="match status" value="1"/>
</dbReference>
<dbReference type="InterPro" id="IPR036097">
    <property type="entry name" value="HisK_dim/P_sf"/>
</dbReference>
<dbReference type="AlphaFoldDB" id="A0A2I0CUC3"/>